<gene>
    <name evidence="3" type="ORF">PV07_02622</name>
</gene>
<dbReference type="EMBL" id="KN847041">
    <property type="protein sequence ID" value="KIW30931.1"/>
    <property type="molecule type" value="Genomic_DNA"/>
</dbReference>
<dbReference type="GeneID" id="27341816"/>
<dbReference type="HOGENOM" id="CLU_1288774_0_0_1"/>
<feature type="compositionally biased region" description="Acidic residues" evidence="2">
    <location>
        <begin position="199"/>
        <end position="214"/>
    </location>
</feature>
<dbReference type="VEuPathDB" id="FungiDB:PV07_02622"/>
<proteinExistence type="predicted"/>
<dbReference type="RefSeq" id="XP_016251147.1">
    <property type="nucleotide sequence ID" value="XM_016389245.1"/>
</dbReference>
<keyword evidence="1" id="KW-0175">Coiled coil</keyword>
<evidence type="ECO:0000313" key="4">
    <source>
        <dbReference type="Proteomes" id="UP000054466"/>
    </source>
</evidence>
<evidence type="ECO:0000256" key="2">
    <source>
        <dbReference type="SAM" id="MobiDB-lite"/>
    </source>
</evidence>
<reference evidence="3 4" key="1">
    <citation type="submission" date="2015-01" db="EMBL/GenBank/DDBJ databases">
        <title>The Genome Sequence of Cladophialophora immunda CBS83496.</title>
        <authorList>
            <consortium name="The Broad Institute Genomics Platform"/>
            <person name="Cuomo C."/>
            <person name="de Hoog S."/>
            <person name="Gorbushina A."/>
            <person name="Stielow B."/>
            <person name="Teixiera M."/>
            <person name="Abouelleil A."/>
            <person name="Chapman S.B."/>
            <person name="Priest M."/>
            <person name="Young S.K."/>
            <person name="Wortman J."/>
            <person name="Nusbaum C."/>
            <person name="Birren B."/>
        </authorList>
    </citation>
    <scope>NUCLEOTIDE SEQUENCE [LARGE SCALE GENOMIC DNA]</scope>
    <source>
        <strain evidence="3 4">CBS 83496</strain>
    </source>
</reference>
<evidence type="ECO:0000256" key="1">
    <source>
        <dbReference type="SAM" id="Coils"/>
    </source>
</evidence>
<name>A0A0D1ZSA6_9EURO</name>
<dbReference type="AlphaFoldDB" id="A0A0D1ZSA6"/>
<sequence>MTNIQPARLYTEELEGPVHSSGLKFLQYDWRGYSERLEHENQRLHQSLTVLSNARDQEHEIVGRLEAQNAKLEHRAGEMTQSLNTINTEYSRLRTEYHRLTQALAQSQNRESIAWSSYEQLRNLFSGKAKDGGTDVDLNNAESLRLCIVNLVVKSQWKEMDIRGLQTKVNTQQAEIQRLMMEIGRLEAMSLSPSSSGESDADTIEEEKESVDHS</sequence>
<keyword evidence="4" id="KW-1185">Reference proteome</keyword>
<feature type="coiled-coil region" evidence="1">
    <location>
        <begin position="62"/>
        <end position="110"/>
    </location>
</feature>
<organism evidence="3 4">
    <name type="scientific">Cladophialophora immunda</name>
    <dbReference type="NCBI Taxonomy" id="569365"/>
    <lineage>
        <taxon>Eukaryota</taxon>
        <taxon>Fungi</taxon>
        <taxon>Dikarya</taxon>
        <taxon>Ascomycota</taxon>
        <taxon>Pezizomycotina</taxon>
        <taxon>Eurotiomycetes</taxon>
        <taxon>Chaetothyriomycetidae</taxon>
        <taxon>Chaetothyriales</taxon>
        <taxon>Herpotrichiellaceae</taxon>
        <taxon>Cladophialophora</taxon>
    </lineage>
</organism>
<dbReference type="Proteomes" id="UP000054466">
    <property type="component" value="Unassembled WGS sequence"/>
</dbReference>
<evidence type="ECO:0000313" key="3">
    <source>
        <dbReference type="EMBL" id="KIW30931.1"/>
    </source>
</evidence>
<accession>A0A0D1ZSA6</accession>
<protein>
    <submittedName>
        <fullName evidence="3">Uncharacterized protein</fullName>
    </submittedName>
</protein>
<feature type="coiled-coil region" evidence="1">
    <location>
        <begin position="162"/>
        <end position="189"/>
    </location>
</feature>
<feature type="region of interest" description="Disordered" evidence="2">
    <location>
        <begin position="189"/>
        <end position="214"/>
    </location>
</feature>